<keyword evidence="2" id="KW-1133">Transmembrane helix</keyword>
<evidence type="ECO:0000256" key="2">
    <source>
        <dbReference type="SAM" id="Phobius"/>
    </source>
</evidence>
<dbReference type="PANTHER" id="PTHR33050:SF7">
    <property type="entry name" value="RIBONUCLEASE H"/>
    <property type="match status" value="1"/>
</dbReference>
<dbReference type="GO" id="GO:0071897">
    <property type="term" value="P:DNA biosynthetic process"/>
    <property type="evidence" value="ECO:0007669"/>
    <property type="project" value="UniProtKB-ARBA"/>
</dbReference>
<feature type="compositionally biased region" description="Low complexity" evidence="1">
    <location>
        <begin position="30"/>
        <end position="51"/>
    </location>
</feature>
<keyword evidence="2" id="KW-0472">Membrane</keyword>
<feature type="region of interest" description="Disordered" evidence="1">
    <location>
        <begin position="66"/>
        <end position="97"/>
    </location>
</feature>
<feature type="compositionally biased region" description="Basic and acidic residues" evidence="1">
    <location>
        <begin position="70"/>
        <end position="83"/>
    </location>
</feature>
<dbReference type="PANTHER" id="PTHR33050">
    <property type="entry name" value="REVERSE TRANSCRIPTASE DOMAIN-CONTAINING PROTEIN"/>
    <property type="match status" value="1"/>
</dbReference>
<dbReference type="Gene3D" id="3.10.10.10">
    <property type="entry name" value="HIV Type 1 Reverse Transcriptase, subunit A, domain 1"/>
    <property type="match status" value="1"/>
</dbReference>
<reference evidence="3" key="1">
    <citation type="submission" date="2020-11" db="EMBL/GenBank/DDBJ databases">
        <authorList>
            <person name="Tran Van P."/>
        </authorList>
    </citation>
    <scope>NUCLEOTIDE SEQUENCE</scope>
</reference>
<evidence type="ECO:0000313" key="3">
    <source>
        <dbReference type="EMBL" id="CAD7230746.1"/>
    </source>
</evidence>
<name>A0A7R8ZNS5_9CRUS</name>
<dbReference type="InterPro" id="IPR043502">
    <property type="entry name" value="DNA/RNA_pol_sf"/>
</dbReference>
<dbReference type="OrthoDB" id="6380429at2759"/>
<dbReference type="InterPro" id="IPR052055">
    <property type="entry name" value="Hepadnavirus_pol/RT"/>
</dbReference>
<keyword evidence="2" id="KW-0812">Transmembrane</keyword>
<dbReference type="Gene3D" id="3.30.70.270">
    <property type="match status" value="1"/>
</dbReference>
<feature type="transmembrane region" description="Helical" evidence="2">
    <location>
        <begin position="1155"/>
        <end position="1176"/>
    </location>
</feature>
<gene>
    <name evidence="3" type="ORF">CTOB1V02_LOCUS8602</name>
</gene>
<organism evidence="3">
    <name type="scientific">Cyprideis torosa</name>
    <dbReference type="NCBI Taxonomy" id="163714"/>
    <lineage>
        <taxon>Eukaryota</taxon>
        <taxon>Metazoa</taxon>
        <taxon>Ecdysozoa</taxon>
        <taxon>Arthropoda</taxon>
        <taxon>Crustacea</taxon>
        <taxon>Oligostraca</taxon>
        <taxon>Ostracoda</taxon>
        <taxon>Podocopa</taxon>
        <taxon>Podocopida</taxon>
        <taxon>Cytherocopina</taxon>
        <taxon>Cytheroidea</taxon>
        <taxon>Cytherideidae</taxon>
        <taxon>Cyprideis</taxon>
    </lineage>
</organism>
<dbReference type="InterPro" id="IPR043128">
    <property type="entry name" value="Rev_trsase/Diguanyl_cyclase"/>
</dbReference>
<dbReference type="SUPFAM" id="SSF56672">
    <property type="entry name" value="DNA/RNA polymerases"/>
    <property type="match status" value="1"/>
</dbReference>
<proteinExistence type="predicted"/>
<dbReference type="EMBL" id="OB662925">
    <property type="protein sequence ID" value="CAD7230746.1"/>
    <property type="molecule type" value="Genomic_DNA"/>
</dbReference>
<evidence type="ECO:0000256" key="1">
    <source>
        <dbReference type="SAM" id="MobiDB-lite"/>
    </source>
</evidence>
<sequence>MATRSRPGRGGSRMVRRNYVPQRGEDDGSETSGAAARSAAAGATTAQGTSNNAAYGWCGATMCPSGGKTMDQRRRGQRLDRLRQVPPPRRGREHRSEAELALSAIAARVPEDARSKILKNQSCTIQDMREGGKGDEQKKALLYPDFVKTFSAFAIVHCQPETVTKEEVLGLFAHLHHCSSLASESGDFVRYHDGVREAKINAEGEACGRGLGRCGMRTGFWTSAYKHPEVLDKYISEEVAAGRLGGPFLIPPVPNFVCSPLGVVPKSTPEALLAKTDLKNAYRMVPVHPSFYPSLGMRWRNAFFHDKVVPMGMRSACQLYQKISDVLREGVRNMTNDGIFSVLDDFLFCGPASTMACKTNYDTFRRICQGINLPIQEDKSQPPTQQLCFLGLEIDTVGQRVRLPQDKLSKMKRSIVEFLRTPAPTLREWQKLGGLLNFAGLTELRAISKPRHVRSPSKLNLTLPISNAITWSAHGEKDYYEKLAALDDDINGVEFMFGKVWNMKGGIKALRFQNEEVPGDLRPVHVALLAWQPVTRELLLRLSHHMTRALARKDNPTASSSNHDALLTRVLKEAVVYVIPLWMSSSKSETLEGTCEAEFLDFEEAKTDSRLKALKEMVESEVVDAILALESGPQIQPPYSSRAAHRPDAGLKHCNASLRPEPKKLTVVEMIEAELNVTVYSNIVSCCSFPHPKVATGLYHEMLPSLLHFLSQLSLQGFAISVFEDAFYDLGRSLEDPSLVNVTVDGHLVSLFRGTTNVFRGAAPMGTHVVKVSQAGYRTKTERFEVHPLQVTNLTVYLTPVGSEWAVPSKGPAHRVSQGHDWLQEKSAEIQKQYSNNLEVKHLVNAQTLLWRVKSSSPPAASVNPDVQAKKPAVLLVGTSSSSAPAVVSLVETLLGQTSPILKQWLEISDLLVVPDVTGASGNANRTEDLCTGPLPLTKMPLPHLSDLCKELLSVPTVSSTVLVILLKTTREDVAMLEAIEESVFKLMGPPFMSSIQNPASDLTPCSEAQTHRRAQFPSASLEAEFSSLSVPVLSLTLALCCPSDLSATLSTHAQTLSVLIALANQRLRAVITTSAGQPIPETWLTVDHGATIDQRPGQHDITVLLPVGTHQVVAGGKRQETTTKKVAITAFAQTTVKISLKRLASGGQMTRPSYSFAAGSAILLTLVAIVAAYLFRPVITTSAGQPIPETWLTVDHGATIDQRPGQHDITVLLPVGTHQVVAGGKRQETTTKKVAITAFAQTTVKISLKRLASGGQMTRPSYSFAAGSAILLTLVAIVAAYLFRRRCTQQRRQRAKFTALGSRDPFFDADSDTDDEEDLLKTPFHKGAQSRGVAGDPVRVYCDSDSGAETSDEEIPVLVEQNKEYYQLRRSVGCRSLALTFSPPLPRGVLFPALVPELWDISKSASLFGLF</sequence>
<feature type="transmembrane region" description="Helical" evidence="2">
    <location>
        <begin position="1263"/>
        <end position="1284"/>
    </location>
</feature>
<accession>A0A7R8ZNS5</accession>
<feature type="region of interest" description="Disordered" evidence="1">
    <location>
        <begin position="1"/>
        <end position="51"/>
    </location>
</feature>
<protein>
    <submittedName>
        <fullName evidence="3">Uncharacterized protein</fullName>
    </submittedName>
</protein>